<sequence>MWLKSRENAAVILPTKSWMEKAWEDVGSRWDAEDLASPEKRADHSDVNCLLEFISVGERIFYGAKSVRAGSATPLQLSTLRLREPVL</sequence>
<dbReference type="Proteomes" id="UP001234178">
    <property type="component" value="Unassembled WGS sequence"/>
</dbReference>
<accession>A0ABQ9ZVG2</accession>
<name>A0ABQ9ZVG2_9CRUS</name>
<evidence type="ECO:0000313" key="2">
    <source>
        <dbReference type="Proteomes" id="UP001234178"/>
    </source>
</evidence>
<keyword evidence="2" id="KW-1185">Reference proteome</keyword>
<reference evidence="1 2" key="1">
    <citation type="journal article" date="2023" name="Nucleic Acids Res.">
        <title>The hologenome of Daphnia magna reveals possible DNA methylation and microbiome-mediated evolution of the host genome.</title>
        <authorList>
            <person name="Chaturvedi A."/>
            <person name="Li X."/>
            <person name="Dhandapani V."/>
            <person name="Marshall H."/>
            <person name="Kissane S."/>
            <person name="Cuenca-Cambronero M."/>
            <person name="Asole G."/>
            <person name="Calvet F."/>
            <person name="Ruiz-Romero M."/>
            <person name="Marangio P."/>
            <person name="Guigo R."/>
            <person name="Rago D."/>
            <person name="Mirbahai L."/>
            <person name="Eastwood N."/>
            <person name="Colbourne J.K."/>
            <person name="Zhou J."/>
            <person name="Mallon E."/>
            <person name="Orsini L."/>
        </authorList>
    </citation>
    <scope>NUCLEOTIDE SEQUENCE [LARGE SCALE GENOMIC DNA]</scope>
    <source>
        <strain evidence="1">LRV0_1</strain>
    </source>
</reference>
<dbReference type="EMBL" id="JAOYFB010000005">
    <property type="protein sequence ID" value="KAK4016908.1"/>
    <property type="molecule type" value="Genomic_DNA"/>
</dbReference>
<gene>
    <name evidence="1" type="ORF">OUZ56_031870</name>
</gene>
<proteinExistence type="predicted"/>
<comment type="caution">
    <text evidence="1">The sequence shown here is derived from an EMBL/GenBank/DDBJ whole genome shotgun (WGS) entry which is preliminary data.</text>
</comment>
<organism evidence="1 2">
    <name type="scientific">Daphnia magna</name>
    <dbReference type="NCBI Taxonomy" id="35525"/>
    <lineage>
        <taxon>Eukaryota</taxon>
        <taxon>Metazoa</taxon>
        <taxon>Ecdysozoa</taxon>
        <taxon>Arthropoda</taxon>
        <taxon>Crustacea</taxon>
        <taxon>Branchiopoda</taxon>
        <taxon>Diplostraca</taxon>
        <taxon>Cladocera</taxon>
        <taxon>Anomopoda</taxon>
        <taxon>Daphniidae</taxon>
        <taxon>Daphnia</taxon>
    </lineage>
</organism>
<protein>
    <submittedName>
        <fullName evidence="1">Uncharacterized protein</fullName>
    </submittedName>
</protein>
<evidence type="ECO:0000313" key="1">
    <source>
        <dbReference type="EMBL" id="KAK4016908.1"/>
    </source>
</evidence>